<dbReference type="PANTHER" id="PTHR45663:SF11">
    <property type="entry name" value="GEO12009P1"/>
    <property type="match status" value="1"/>
</dbReference>
<proteinExistence type="predicted"/>
<dbReference type="InterPro" id="IPR013766">
    <property type="entry name" value="Thioredoxin_domain"/>
</dbReference>
<evidence type="ECO:0000256" key="2">
    <source>
        <dbReference type="ARBA" id="ARBA00022982"/>
    </source>
</evidence>
<comment type="caution">
    <text evidence="6">The sequence shown here is derived from an EMBL/GenBank/DDBJ whole genome shotgun (WGS) entry which is preliminary data.</text>
</comment>
<dbReference type="SUPFAM" id="SSF52833">
    <property type="entry name" value="Thioredoxin-like"/>
    <property type="match status" value="1"/>
</dbReference>
<dbReference type="CDD" id="cd02947">
    <property type="entry name" value="TRX_family"/>
    <property type="match status" value="1"/>
</dbReference>
<dbReference type="PROSITE" id="PS00194">
    <property type="entry name" value="THIOREDOXIN_1"/>
    <property type="match status" value="1"/>
</dbReference>
<evidence type="ECO:0000313" key="7">
    <source>
        <dbReference type="Proteomes" id="UP000753961"/>
    </source>
</evidence>
<keyword evidence="4" id="KW-0676">Redox-active center</keyword>
<sequence length="261" mass="30465">MKQVNSSTFYQEIIKASYQQPVILQFWAPWCGPCHALTDTIQHVESNYPFPITTAGIDVDQNTDLALDQKVMGVPHTKAFVSGYPIDQFSDPLSEFELTLFIQNALLWPYILRYSHYTENPENKWIENLEQSIERSSRKEVYLLTLARHYFFTDPDKSRKFLGMIPDQSDQMEDRLFITDLFALMEVQYSDDPVIKKMWAAKNSLAKKNFESTYQFLLQANRMNDPSTQELPKMALLAFRQFLGATHELNRKYSTQFSQVI</sequence>
<dbReference type="AlphaFoldDB" id="A0A953HM97"/>
<dbReference type="PANTHER" id="PTHR45663">
    <property type="entry name" value="GEO12009P1"/>
    <property type="match status" value="1"/>
</dbReference>
<dbReference type="GO" id="GO:0015035">
    <property type="term" value="F:protein-disulfide reductase activity"/>
    <property type="evidence" value="ECO:0007669"/>
    <property type="project" value="TreeGrafter"/>
</dbReference>
<dbReference type="RefSeq" id="WP_222578636.1">
    <property type="nucleotide sequence ID" value="NZ_JAHVHU010000004.1"/>
</dbReference>
<dbReference type="InterPro" id="IPR036249">
    <property type="entry name" value="Thioredoxin-like_sf"/>
</dbReference>
<gene>
    <name evidence="6" type="ORF">KUV50_03125</name>
</gene>
<dbReference type="PROSITE" id="PS51352">
    <property type="entry name" value="THIOREDOXIN_2"/>
    <property type="match status" value="1"/>
</dbReference>
<feature type="domain" description="Thioredoxin" evidence="5">
    <location>
        <begin position="1"/>
        <end position="107"/>
    </location>
</feature>
<accession>A0A953HM97</accession>
<dbReference type="InterPro" id="IPR017937">
    <property type="entry name" value="Thioredoxin_CS"/>
</dbReference>
<evidence type="ECO:0000259" key="5">
    <source>
        <dbReference type="PROSITE" id="PS51352"/>
    </source>
</evidence>
<keyword evidence="2" id="KW-0249">Electron transport</keyword>
<dbReference type="EMBL" id="JAHVHU010000004">
    <property type="protein sequence ID" value="MBY5957113.1"/>
    <property type="molecule type" value="Genomic_DNA"/>
</dbReference>
<reference evidence="6" key="1">
    <citation type="submission" date="2021-06" db="EMBL/GenBank/DDBJ databases">
        <title>44 bacteria genomes isolated from Dapeng, Shenzhen.</title>
        <authorList>
            <person name="Zheng W."/>
            <person name="Yu S."/>
            <person name="Huang Y."/>
        </authorList>
    </citation>
    <scope>NUCLEOTIDE SEQUENCE</scope>
    <source>
        <strain evidence="6">DP5N28-2</strain>
    </source>
</reference>
<dbReference type="Pfam" id="PF00085">
    <property type="entry name" value="Thioredoxin"/>
    <property type="match status" value="1"/>
</dbReference>
<keyword evidence="3" id="KW-1015">Disulfide bond</keyword>
<evidence type="ECO:0000256" key="1">
    <source>
        <dbReference type="ARBA" id="ARBA00022448"/>
    </source>
</evidence>
<evidence type="ECO:0000256" key="4">
    <source>
        <dbReference type="ARBA" id="ARBA00023284"/>
    </source>
</evidence>
<dbReference type="Proteomes" id="UP000753961">
    <property type="component" value="Unassembled WGS sequence"/>
</dbReference>
<keyword evidence="7" id="KW-1185">Reference proteome</keyword>
<evidence type="ECO:0000256" key="3">
    <source>
        <dbReference type="ARBA" id="ARBA00023157"/>
    </source>
</evidence>
<dbReference type="GO" id="GO:0005737">
    <property type="term" value="C:cytoplasm"/>
    <property type="evidence" value="ECO:0007669"/>
    <property type="project" value="TreeGrafter"/>
</dbReference>
<protein>
    <recommendedName>
        <fullName evidence="5">Thioredoxin domain-containing protein</fullName>
    </recommendedName>
</protein>
<keyword evidence="1" id="KW-0813">Transport</keyword>
<evidence type="ECO:0000313" key="6">
    <source>
        <dbReference type="EMBL" id="MBY5957113.1"/>
    </source>
</evidence>
<dbReference type="Gene3D" id="3.40.30.10">
    <property type="entry name" value="Glutaredoxin"/>
    <property type="match status" value="1"/>
</dbReference>
<organism evidence="6 7">
    <name type="scientific">Membranihabitans marinus</name>
    <dbReference type="NCBI Taxonomy" id="1227546"/>
    <lineage>
        <taxon>Bacteria</taxon>
        <taxon>Pseudomonadati</taxon>
        <taxon>Bacteroidota</taxon>
        <taxon>Saprospiria</taxon>
        <taxon>Saprospirales</taxon>
        <taxon>Saprospiraceae</taxon>
        <taxon>Membranihabitans</taxon>
    </lineage>
</organism>
<name>A0A953HM97_9BACT</name>